<evidence type="ECO:0000256" key="1">
    <source>
        <dbReference type="SAM" id="Phobius"/>
    </source>
</evidence>
<dbReference type="AlphaFoldDB" id="C8ZC60"/>
<sequence>MFRVALQNKAAFFFLDFHFSHTDGLADEKGKVKYIPVNELRRLSIPSSYGTLFLSIESFLLVIFNAGCVLYLFFLFYTIRQVYFEIVITSTLRIHPYPQQLLGYTDNG</sequence>
<gene>
    <name evidence="2" type="ORF">EC1118_1K5_1189g</name>
</gene>
<dbReference type="EMBL" id="FN393077">
    <property type="protein sequence ID" value="CAY80976.1"/>
    <property type="molecule type" value="Genomic_DNA"/>
</dbReference>
<protein>
    <submittedName>
        <fullName evidence="2">EC1118_1K5_1189p</fullName>
    </submittedName>
</protein>
<reference evidence="2 3" key="1">
    <citation type="journal article" date="2009" name="Proc. Natl. Acad. Sci. U.S.A.">
        <title>Eukaryote-to-eukaryote gene transfer events revealed by the genome sequence of the wine yeast Saccharomyces cerevisiae EC1118.</title>
        <authorList>
            <person name="Novo M."/>
            <person name="Bigey F."/>
            <person name="Beyne E."/>
            <person name="Galeote V."/>
            <person name="Gavory F."/>
            <person name="Mallet S."/>
            <person name="Cambot B."/>
            <person name="Legras J.L."/>
            <person name="Wincker P."/>
            <person name="Casaregola S."/>
            <person name="Dequin S."/>
        </authorList>
    </citation>
    <scope>NUCLEOTIDE SEQUENCE [LARGE SCALE GENOMIC DNA]</scope>
    <source>
        <strain evidence="3">Lalvin EC1118 / Prise de mousse</strain>
    </source>
</reference>
<name>C8ZC60_YEAS8</name>
<evidence type="ECO:0000313" key="3">
    <source>
        <dbReference type="Proteomes" id="UP000000286"/>
    </source>
</evidence>
<evidence type="ECO:0000313" key="2">
    <source>
        <dbReference type="EMBL" id="CAY80976.1"/>
    </source>
</evidence>
<keyword evidence="1" id="KW-0472">Membrane</keyword>
<keyword evidence="1" id="KW-1133">Transmembrane helix</keyword>
<accession>C8ZC60</accession>
<organism evidence="2 3">
    <name type="scientific">Saccharomyces cerevisiae (strain Lalvin EC1118 / Prise de mousse)</name>
    <name type="common">Baker's yeast</name>
    <dbReference type="NCBI Taxonomy" id="643680"/>
    <lineage>
        <taxon>Eukaryota</taxon>
        <taxon>Fungi</taxon>
        <taxon>Dikarya</taxon>
        <taxon>Ascomycota</taxon>
        <taxon>Saccharomycotina</taxon>
        <taxon>Saccharomycetes</taxon>
        <taxon>Saccharomycetales</taxon>
        <taxon>Saccharomycetaceae</taxon>
        <taxon>Saccharomyces</taxon>
    </lineage>
</organism>
<keyword evidence="1" id="KW-0812">Transmembrane</keyword>
<dbReference type="Proteomes" id="UP000000286">
    <property type="component" value="Chromosome XI"/>
</dbReference>
<proteinExistence type="predicted"/>
<dbReference type="OrthoDB" id="10445814at2759"/>
<feature type="transmembrane region" description="Helical" evidence="1">
    <location>
        <begin position="52"/>
        <end position="77"/>
    </location>
</feature>
<dbReference type="HOGENOM" id="CLU_159509_0_0_1"/>